<protein>
    <recommendedName>
        <fullName evidence="4">Secreted protein</fullName>
    </recommendedName>
</protein>
<accession>A0A917NA58</accession>
<dbReference type="Proteomes" id="UP000630149">
    <property type="component" value="Unassembled WGS sequence"/>
</dbReference>
<feature type="chain" id="PRO_5037459218" description="Secreted protein" evidence="1">
    <location>
        <begin position="23"/>
        <end position="85"/>
    </location>
</feature>
<organism evidence="2 3">
    <name type="scientific">Legionella impletisoli</name>
    <dbReference type="NCBI Taxonomy" id="343510"/>
    <lineage>
        <taxon>Bacteria</taxon>
        <taxon>Pseudomonadati</taxon>
        <taxon>Pseudomonadota</taxon>
        <taxon>Gammaproteobacteria</taxon>
        <taxon>Legionellales</taxon>
        <taxon>Legionellaceae</taxon>
        <taxon>Legionella</taxon>
    </lineage>
</organism>
<dbReference type="OrthoDB" id="5653383at2"/>
<evidence type="ECO:0008006" key="4">
    <source>
        <dbReference type="Google" id="ProtNLM"/>
    </source>
</evidence>
<keyword evidence="1" id="KW-0732">Signal</keyword>
<proteinExistence type="predicted"/>
<sequence length="85" mass="9410">MMTKKLLATFLGLAFASSIAFALDKTKDDKHLMATFKTDDGKAIRCLVNKGDQHKMRDAKAGSILMLEQVESFGGNVYVIQSLER</sequence>
<evidence type="ECO:0000313" key="3">
    <source>
        <dbReference type="Proteomes" id="UP000630149"/>
    </source>
</evidence>
<reference evidence="2" key="1">
    <citation type="journal article" date="2014" name="Int. J. Syst. Evol. Microbiol.">
        <title>Complete genome sequence of Corynebacterium casei LMG S-19264T (=DSM 44701T), isolated from a smear-ripened cheese.</title>
        <authorList>
            <consortium name="US DOE Joint Genome Institute (JGI-PGF)"/>
            <person name="Walter F."/>
            <person name="Albersmeier A."/>
            <person name="Kalinowski J."/>
            <person name="Ruckert C."/>
        </authorList>
    </citation>
    <scope>NUCLEOTIDE SEQUENCE</scope>
    <source>
        <strain evidence="2">JCM 13919</strain>
    </source>
</reference>
<name>A0A917NA58_9GAMM</name>
<keyword evidence="3" id="KW-1185">Reference proteome</keyword>
<dbReference type="RefSeq" id="WP_131776185.1">
    <property type="nucleotide sequence ID" value="NZ_BMOB01000003.1"/>
</dbReference>
<dbReference type="AlphaFoldDB" id="A0A917NA58"/>
<evidence type="ECO:0000313" key="2">
    <source>
        <dbReference type="EMBL" id="GGI82460.1"/>
    </source>
</evidence>
<dbReference type="EMBL" id="BMOB01000003">
    <property type="protein sequence ID" value="GGI82460.1"/>
    <property type="molecule type" value="Genomic_DNA"/>
</dbReference>
<comment type="caution">
    <text evidence="2">The sequence shown here is derived from an EMBL/GenBank/DDBJ whole genome shotgun (WGS) entry which is preliminary data.</text>
</comment>
<feature type="signal peptide" evidence="1">
    <location>
        <begin position="1"/>
        <end position="22"/>
    </location>
</feature>
<gene>
    <name evidence="2" type="ORF">GCM10007966_08810</name>
</gene>
<reference evidence="2" key="2">
    <citation type="submission" date="2020-09" db="EMBL/GenBank/DDBJ databases">
        <authorList>
            <person name="Sun Q."/>
            <person name="Ohkuma M."/>
        </authorList>
    </citation>
    <scope>NUCLEOTIDE SEQUENCE</scope>
    <source>
        <strain evidence="2">JCM 13919</strain>
    </source>
</reference>
<evidence type="ECO:0000256" key="1">
    <source>
        <dbReference type="SAM" id="SignalP"/>
    </source>
</evidence>